<organism evidence="2 3">
    <name type="scientific">Pseudomonas fluorescens</name>
    <dbReference type="NCBI Taxonomy" id="294"/>
    <lineage>
        <taxon>Bacteria</taxon>
        <taxon>Pseudomonadati</taxon>
        <taxon>Pseudomonadota</taxon>
        <taxon>Gammaproteobacteria</taxon>
        <taxon>Pseudomonadales</taxon>
        <taxon>Pseudomonadaceae</taxon>
        <taxon>Pseudomonas</taxon>
    </lineage>
</organism>
<gene>
    <name evidence="2" type="ORF">C7A10_18070</name>
</gene>
<accession>A0A2T0I6J3</accession>
<dbReference type="Pfam" id="PF07157">
    <property type="entry name" value="DNA_circ_N"/>
    <property type="match status" value="1"/>
</dbReference>
<dbReference type="RefSeq" id="WP_106118181.1">
    <property type="nucleotide sequence ID" value="NZ_JAEACS010000008.1"/>
</dbReference>
<dbReference type="EMBL" id="PVUH01000011">
    <property type="protein sequence ID" value="PRW90935.1"/>
    <property type="molecule type" value="Genomic_DNA"/>
</dbReference>
<evidence type="ECO:0000313" key="2">
    <source>
        <dbReference type="EMBL" id="PRW90935.1"/>
    </source>
</evidence>
<dbReference type="AlphaFoldDB" id="A0A2T0I6J3"/>
<evidence type="ECO:0000259" key="1">
    <source>
        <dbReference type="Pfam" id="PF07157"/>
    </source>
</evidence>
<comment type="caution">
    <text evidence="2">The sequence shown here is derived from an EMBL/GenBank/DDBJ whole genome shotgun (WGS) entry which is preliminary data.</text>
</comment>
<evidence type="ECO:0000313" key="3">
    <source>
        <dbReference type="Proteomes" id="UP000239731"/>
    </source>
</evidence>
<dbReference type="Proteomes" id="UP000239731">
    <property type="component" value="Unassembled WGS sequence"/>
</dbReference>
<feature type="domain" description="DNA circulation N-terminal" evidence="1">
    <location>
        <begin position="9"/>
        <end position="93"/>
    </location>
</feature>
<protein>
    <submittedName>
        <fullName evidence="2">Hydroxyacid dehydrogenase</fullName>
    </submittedName>
</protein>
<reference evidence="2 3" key="1">
    <citation type="submission" date="2018-03" db="EMBL/GenBank/DDBJ databases">
        <title>Blue discolouration in mozzarella cheese caused by Pseudomonas fluorescens.</title>
        <authorList>
            <person name="Chiesa F."/>
            <person name="Dalmasso A."/>
            <person name="Lomonaco S."/>
        </authorList>
    </citation>
    <scope>NUCLEOTIDE SEQUENCE [LARGE SCALE GENOMIC DNA]</scope>
    <source>
        <strain evidence="2 3">11293</strain>
    </source>
</reference>
<sequence>MTKTWRDDLLPASFRGINFLIEQAAVPIGRKGQLHEYPQRDEPFFESLGKQSQVHKVSAYVIGDDCFERRDKLLEALEKEGAGELVHPWLGRMLVDVGECDLTHSRTEGGMARLELTFYPSKPRKFPTGTANTQQQVVKSSESLFDSALRRYKAAMALVDSARINLIGLRNGLSGVYAIIQRQFAPFLGIFTNLSGFIQSLVNSPSALSALFSSYFSDFSTSGLFRTGVNRPGGSSGSVAGAAAAVAAPSYRDAVAVASQHAEAVTSINTVPQASGADTTAAAQAAANLVQDSLLVQVALIVSEMPVATQPVAVESTPSIDHQAVQPVERPEVPVADDVIQLRDALSEAIWEASLKADPEHYQALNTLRQALIKHLTAVAASGVRLVDITPAETLPALVLAYRRFGDATRAGEVVQRNRIQHPGFVPAVPLKIAQE</sequence>
<dbReference type="InterPro" id="IPR009826">
    <property type="entry name" value="DNA_circ_N"/>
</dbReference>
<name>A0A2T0I6J3_PSEFL</name>
<proteinExistence type="predicted"/>